<organism evidence="3 4">
    <name type="scientific">Variovorax paradoxus</name>
    <dbReference type="NCBI Taxonomy" id="34073"/>
    <lineage>
        <taxon>Bacteria</taxon>
        <taxon>Pseudomonadati</taxon>
        <taxon>Pseudomonadota</taxon>
        <taxon>Betaproteobacteria</taxon>
        <taxon>Burkholderiales</taxon>
        <taxon>Comamonadaceae</taxon>
        <taxon>Variovorax</taxon>
    </lineage>
</organism>
<dbReference type="Gene3D" id="3.40.190.10">
    <property type="entry name" value="Periplasmic binding protein-like II"/>
    <property type="match status" value="1"/>
</dbReference>
<dbReference type="InterPro" id="IPR042100">
    <property type="entry name" value="Bug_dom1"/>
</dbReference>
<reference evidence="3 4" key="1">
    <citation type="submission" date="2017-08" db="EMBL/GenBank/DDBJ databases">
        <title>Infants hospitalized years apart are colonized by the same room-sourced microbial strains.</title>
        <authorList>
            <person name="Brooks B."/>
            <person name="Olm M.R."/>
            <person name="Firek B.A."/>
            <person name="Baker R."/>
            <person name="Thomas B.C."/>
            <person name="Morowitz M.J."/>
            <person name="Banfield J.F."/>
        </authorList>
    </citation>
    <scope>NUCLEOTIDE SEQUENCE [LARGE SCALE GENOMIC DNA]</scope>
    <source>
        <strain evidence="3">S2_005_003_R2_41</strain>
    </source>
</reference>
<dbReference type="InterPro" id="IPR005064">
    <property type="entry name" value="BUG"/>
</dbReference>
<evidence type="ECO:0000313" key="4">
    <source>
        <dbReference type="Proteomes" id="UP000249135"/>
    </source>
</evidence>
<dbReference type="CDD" id="cd13578">
    <property type="entry name" value="PBP2_Bug27"/>
    <property type="match status" value="1"/>
</dbReference>
<dbReference type="PANTHER" id="PTHR42928">
    <property type="entry name" value="TRICARBOXYLATE-BINDING PROTEIN"/>
    <property type="match status" value="1"/>
</dbReference>
<dbReference type="PANTHER" id="PTHR42928:SF5">
    <property type="entry name" value="BLR1237 PROTEIN"/>
    <property type="match status" value="1"/>
</dbReference>
<accession>A0A2W5Q9J6</accession>
<dbReference type="InterPro" id="IPR006311">
    <property type="entry name" value="TAT_signal"/>
</dbReference>
<gene>
    <name evidence="3" type="ORF">DI563_10780</name>
</gene>
<comment type="similarity">
    <text evidence="1">Belongs to the UPF0065 (bug) family.</text>
</comment>
<feature type="signal peptide" evidence="2">
    <location>
        <begin position="1"/>
        <end position="43"/>
    </location>
</feature>
<protein>
    <submittedName>
        <fullName evidence="3">LacI family transcriptional regulator</fullName>
    </submittedName>
</protein>
<evidence type="ECO:0000313" key="3">
    <source>
        <dbReference type="EMBL" id="PZQ75011.1"/>
    </source>
</evidence>
<name>A0A2W5Q9J6_VARPD</name>
<dbReference type="PIRSF" id="PIRSF017082">
    <property type="entry name" value="YflP"/>
    <property type="match status" value="1"/>
</dbReference>
<dbReference type="PROSITE" id="PS51318">
    <property type="entry name" value="TAT"/>
    <property type="match status" value="1"/>
</dbReference>
<dbReference type="SUPFAM" id="SSF53850">
    <property type="entry name" value="Periplasmic binding protein-like II"/>
    <property type="match status" value="1"/>
</dbReference>
<dbReference type="EMBL" id="QFPP01000104">
    <property type="protein sequence ID" value="PZQ75011.1"/>
    <property type="molecule type" value="Genomic_DNA"/>
</dbReference>
<dbReference type="Pfam" id="PF03401">
    <property type="entry name" value="TctC"/>
    <property type="match status" value="1"/>
</dbReference>
<dbReference type="AlphaFoldDB" id="A0A2W5Q9J6"/>
<comment type="caution">
    <text evidence="3">The sequence shown here is derived from an EMBL/GenBank/DDBJ whole genome shotgun (WGS) entry which is preliminary data.</text>
</comment>
<evidence type="ECO:0000256" key="2">
    <source>
        <dbReference type="SAM" id="SignalP"/>
    </source>
</evidence>
<sequence>MTPRHETPRPPAAPGATRRTLLLRAGAAALAGTCAPFAPFALAATADGFPDHPVRMIVPLPAGGASDVVARLIAQKLGDLWKQGVVVDNRPGAGTLIGSTAVARAPRDGYTFGMVISAHVINPSLRTHMPYDTVKDFTPLTLLGFPVMALVAHPSVAANDVKGLVQQSRQGAISYASLGIGTATHLAGELLKTMTGADLVHVPYNGSAPAYTDMLTGRVPVGFVLLDSALPYIKDGRLKVLGLTSSKRSAIYPQYTTIAESLPGYALESMFGFVAPSGLPAPVAAKLSRDLQTVANLPEVRERMSQLSIETVASDGPSFGAFIDRELKRWAPVVKASGARVD</sequence>
<feature type="chain" id="PRO_5016046136" evidence="2">
    <location>
        <begin position="44"/>
        <end position="342"/>
    </location>
</feature>
<evidence type="ECO:0000256" key="1">
    <source>
        <dbReference type="ARBA" id="ARBA00006987"/>
    </source>
</evidence>
<proteinExistence type="inferred from homology"/>
<keyword evidence="2" id="KW-0732">Signal</keyword>
<dbReference type="Gene3D" id="3.40.190.150">
    <property type="entry name" value="Bordetella uptake gene, domain 1"/>
    <property type="match status" value="1"/>
</dbReference>
<dbReference type="Proteomes" id="UP000249135">
    <property type="component" value="Unassembled WGS sequence"/>
</dbReference>